<dbReference type="Proteomes" id="UP000708208">
    <property type="component" value="Unassembled WGS sequence"/>
</dbReference>
<feature type="compositionally biased region" description="Polar residues" evidence="1">
    <location>
        <begin position="675"/>
        <end position="687"/>
    </location>
</feature>
<organism evidence="2 3">
    <name type="scientific">Allacma fusca</name>
    <dbReference type="NCBI Taxonomy" id="39272"/>
    <lineage>
        <taxon>Eukaryota</taxon>
        <taxon>Metazoa</taxon>
        <taxon>Ecdysozoa</taxon>
        <taxon>Arthropoda</taxon>
        <taxon>Hexapoda</taxon>
        <taxon>Collembola</taxon>
        <taxon>Symphypleona</taxon>
        <taxon>Sminthuridae</taxon>
        <taxon>Allacma</taxon>
    </lineage>
</organism>
<feature type="compositionally biased region" description="Basic and acidic residues" evidence="1">
    <location>
        <begin position="495"/>
        <end position="512"/>
    </location>
</feature>
<feature type="compositionally biased region" description="Low complexity" evidence="1">
    <location>
        <begin position="331"/>
        <end position="342"/>
    </location>
</feature>
<feature type="compositionally biased region" description="Basic and acidic residues" evidence="1">
    <location>
        <begin position="192"/>
        <end position="214"/>
    </location>
</feature>
<feature type="compositionally biased region" description="Basic residues" evidence="1">
    <location>
        <begin position="134"/>
        <end position="144"/>
    </location>
</feature>
<gene>
    <name evidence="2" type="ORF">AFUS01_LOCUS17163</name>
</gene>
<feature type="compositionally biased region" description="Basic and acidic residues" evidence="1">
    <location>
        <begin position="100"/>
        <end position="112"/>
    </location>
</feature>
<feature type="compositionally biased region" description="Polar residues" evidence="1">
    <location>
        <begin position="697"/>
        <end position="713"/>
    </location>
</feature>
<accession>A0A8J2K1X5</accession>
<feature type="region of interest" description="Disordered" evidence="1">
    <location>
        <begin position="237"/>
        <end position="593"/>
    </location>
</feature>
<keyword evidence="3" id="KW-1185">Reference proteome</keyword>
<proteinExistence type="predicted"/>
<evidence type="ECO:0000313" key="2">
    <source>
        <dbReference type="EMBL" id="CAG7728379.1"/>
    </source>
</evidence>
<feature type="compositionally biased region" description="Polar residues" evidence="1">
    <location>
        <begin position="527"/>
        <end position="546"/>
    </location>
</feature>
<reference evidence="2" key="1">
    <citation type="submission" date="2021-06" db="EMBL/GenBank/DDBJ databases">
        <authorList>
            <person name="Hodson N. C."/>
            <person name="Mongue J. A."/>
            <person name="Jaron S. K."/>
        </authorList>
    </citation>
    <scope>NUCLEOTIDE SEQUENCE</scope>
</reference>
<evidence type="ECO:0000256" key="1">
    <source>
        <dbReference type="SAM" id="MobiDB-lite"/>
    </source>
</evidence>
<protein>
    <submittedName>
        <fullName evidence="2">Uncharacterized protein</fullName>
    </submittedName>
</protein>
<sequence length="731" mass="80777">MHDLCVAEVGAAHRAAANLPDFELLKNQKNQENYERARSRGAQAIAQEKIAADKVAKEIKRAKIYRENVRRDEDERLKDFVQRPQMTKSQAAVDRIMDKLTNKRSEKKRRPEYQPSLAKTLRVPKESNSETKTSKSKKHTRLSRKPKDVVYYDFSIPQGSLKYPPPPGLVQKVAKNSDGTAFEIAKRITHEQYKKEKKQKADDLEKAKEADRRGKTALKVAKLQRQLDELKNEFMKSGFHVDPKLNDSFLGLSDSESEGEDKETDTFETRGHDEHVPMVSPKEMTKYDKKSRVPGSPKPKHDELPEANKKSPKVQESPKFDVNGQPKSPKKVTPPVKSIPKSPQKDSHGHAVIKPSPTTPGAKTLAGLEQYKPEPGQLLDISKDGSTYSKPISGRLSPLEKSIVLPPDRRDEPDTSTLEKPKLISTRKSIRNQQNKLESATTIPADARAGKFETADKNQITSVQSSKDSSQFKDTTQSNGRTQIKDSGQTNQTKDSSKTKEARKSTDSKYKSVEGTSSAIGDDIESSESLHTLPTIGSHTNEINKQITDHRSPPDLSDEFPFTSTPATANSKMTSMNITSCSQGPVSPTTARKRKKALMYYVKKLLEMRPESMNNLAATSSGSISSCIEIPSSAVSSLISSSPLSGSTSNSSSVGETTKSSKSKYTNSKYFSTTNGTTDHYTTLSSVTEEDEDEPTSELQSYEQDSEQTSSGETLAKITVALSPRSNSGST</sequence>
<name>A0A8J2K1X5_9HEXA</name>
<feature type="compositionally biased region" description="Polar residues" evidence="1">
    <location>
        <begin position="562"/>
        <end position="590"/>
    </location>
</feature>
<feature type="region of interest" description="Disordered" evidence="1">
    <location>
        <begin position="100"/>
        <end position="144"/>
    </location>
</feature>
<feature type="compositionally biased region" description="Basic and acidic residues" evidence="1">
    <location>
        <begin position="123"/>
        <end position="133"/>
    </location>
</feature>
<dbReference type="EMBL" id="CAJVCH010162871">
    <property type="protein sequence ID" value="CAG7728379.1"/>
    <property type="molecule type" value="Genomic_DNA"/>
</dbReference>
<comment type="caution">
    <text evidence="2">The sequence shown here is derived from an EMBL/GenBank/DDBJ whole genome shotgun (WGS) entry which is preliminary data.</text>
</comment>
<dbReference type="AlphaFoldDB" id="A0A8J2K1X5"/>
<feature type="compositionally biased region" description="Polar residues" evidence="1">
    <location>
        <begin position="431"/>
        <end position="442"/>
    </location>
</feature>
<feature type="compositionally biased region" description="Basic and acidic residues" evidence="1">
    <location>
        <begin position="264"/>
        <end position="276"/>
    </location>
</feature>
<feature type="region of interest" description="Disordered" evidence="1">
    <location>
        <begin position="192"/>
        <end position="217"/>
    </location>
</feature>
<feature type="compositionally biased region" description="Basic and acidic residues" evidence="1">
    <location>
        <begin position="407"/>
        <end position="422"/>
    </location>
</feature>
<feature type="region of interest" description="Disordered" evidence="1">
    <location>
        <begin position="638"/>
        <end position="731"/>
    </location>
</feature>
<feature type="compositionally biased region" description="Basic and acidic residues" evidence="1">
    <location>
        <begin position="299"/>
        <end position="309"/>
    </location>
</feature>
<feature type="compositionally biased region" description="Low complexity" evidence="1">
    <location>
        <begin position="638"/>
        <end position="674"/>
    </location>
</feature>
<evidence type="ECO:0000313" key="3">
    <source>
        <dbReference type="Proteomes" id="UP000708208"/>
    </source>
</evidence>
<feature type="compositionally biased region" description="Polar residues" evidence="1">
    <location>
        <begin position="457"/>
        <end position="494"/>
    </location>
</feature>